<keyword evidence="7" id="KW-0479">Metal-binding</keyword>
<dbReference type="SUPFAM" id="SSF52540">
    <property type="entry name" value="P-loop containing nucleoside triphosphate hydrolases"/>
    <property type="match status" value="1"/>
</dbReference>
<comment type="subcellular location">
    <subcellularLocation>
        <location evidence="1">Cytoplasm</location>
    </subcellularLocation>
</comment>
<dbReference type="Proteomes" id="UP001157974">
    <property type="component" value="Unassembled WGS sequence"/>
</dbReference>
<proteinExistence type="inferred from homology"/>
<feature type="region of interest" description="Disordered" evidence="13">
    <location>
        <begin position="150"/>
        <end position="185"/>
    </location>
</feature>
<organism evidence="15 16">
    <name type="scientific">Rhodosorus marinus</name>
    <dbReference type="NCBI Taxonomy" id="101924"/>
    <lineage>
        <taxon>Eukaryota</taxon>
        <taxon>Rhodophyta</taxon>
        <taxon>Stylonematophyceae</taxon>
        <taxon>Stylonematales</taxon>
        <taxon>Stylonemataceae</taxon>
        <taxon>Rhodosorus</taxon>
    </lineage>
</organism>
<dbReference type="InterPro" id="IPR029459">
    <property type="entry name" value="EFTU-type"/>
</dbReference>
<dbReference type="InterPro" id="IPR015760">
    <property type="entry name" value="TIF_IF2"/>
</dbReference>
<dbReference type="InterPro" id="IPR023115">
    <property type="entry name" value="TIF_IF2_dom3"/>
</dbReference>
<feature type="compositionally biased region" description="Basic and acidic residues" evidence="13">
    <location>
        <begin position="284"/>
        <end position="295"/>
    </location>
</feature>
<dbReference type="EC" id="3.6.5.3" evidence="3"/>
<dbReference type="InterPro" id="IPR005225">
    <property type="entry name" value="Small_GTP-bd"/>
</dbReference>
<evidence type="ECO:0000256" key="10">
    <source>
        <dbReference type="ARBA" id="ARBA00022917"/>
    </source>
</evidence>
<dbReference type="CDD" id="cd03703">
    <property type="entry name" value="aeIF5B_II"/>
    <property type="match status" value="1"/>
</dbReference>
<feature type="region of interest" description="Disordered" evidence="13">
    <location>
        <begin position="243"/>
        <end position="330"/>
    </location>
</feature>
<gene>
    <name evidence="15" type="ORF">NDN08_004712</name>
</gene>
<evidence type="ECO:0000256" key="9">
    <source>
        <dbReference type="ARBA" id="ARBA00022801"/>
    </source>
</evidence>
<comment type="caution">
    <text evidence="15">The sequence shown here is derived from an EMBL/GenBank/DDBJ whole genome shotgun (WGS) entry which is preliminary data.</text>
</comment>
<keyword evidence="11" id="KW-0342">GTP-binding</keyword>
<dbReference type="FunFam" id="3.40.50.10050:FF:000002">
    <property type="entry name" value="Eukaryotic translation initiation factor 5B"/>
    <property type="match status" value="1"/>
</dbReference>
<dbReference type="Pfam" id="PF00009">
    <property type="entry name" value="GTP_EFTU"/>
    <property type="match status" value="1"/>
</dbReference>
<dbReference type="FunFam" id="2.40.30.10:FF:000026">
    <property type="entry name" value="Eukaryotic translation initiation factor 5B"/>
    <property type="match status" value="1"/>
</dbReference>
<feature type="compositionally biased region" description="Acidic residues" evidence="13">
    <location>
        <begin position="165"/>
        <end position="180"/>
    </location>
</feature>
<feature type="region of interest" description="Disordered" evidence="13">
    <location>
        <begin position="1"/>
        <end position="113"/>
    </location>
</feature>
<dbReference type="FunFam" id="3.40.50.300:FF:000112">
    <property type="entry name" value="Eukaryotic translation initiation factor 5B"/>
    <property type="match status" value="1"/>
</dbReference>
<dbReference type="Gene3D" id="3.40.50.10050">
    <property type="entry name" value="Translation initiation factor IF- 2, domain 3"/>
    <property type="match status" value="1"/>
</dbReference>
<dbReference type="CDD" id="cd01887">
    <property type="entry name" value="IF2_eIF5B"/>
    <property type="match status" value="1"/>
</dbReference>
<dbReference type="Pfam" id="PF11987">
    <property type="entry name" value="IF-2"/>
    <property type="match status" value="1"/>
</dbReference>
<dbReference type="InterPro" id="IPR009000">
    <property type="entry name" value="Transl_B-barrel_sf"/>
</dbReference>
<dbReference type="PANTHER" id="PTHR43381:SF4">
    <property type="entry name" value="EUKARYOTIC TRANSLATION INITIATION FACTOR 5B"/>
    <property type="match status" value="1"/>
</dbReference>
<reference evidence="15 16" key="1">
    <citation type="journal article" date="2023" name="Nat. Commun.">
        <title>Origin of minicircular mitochondrial genomes in red algae.</title>
        <authorList>
            <person name="Lee Y."/>
            <person name="Cho C.H."/>
            <person name="Lee Y.M."/>
            <person name="Park S.I."/>
            <person name="Yang J.H."/>
            <person name="West J.A."/>
            <person name="Bhattacharya D."/>
            <person name="Yoon H.S."/>
        </authorList>
    </citation>
    <scope>NUCLEOTIDE SEQUENCE [LARGE SCALE GENOMIC DNA]</scope>
    <source>
        <strain evidence="15 16">CCMP1338</strain>
        <tissue evidence="15">Whole cell</tissue>
    </source>
</reference>
<keyword evidence="9" id="KW-0378">Hydrolase</keyword>
<feature type="compositionally biased region" description="Acidic residues" evidence="13">
    <location>
        <begin position="93"/>
        <end position="104"/>
    </location>
</feature>
<dbReference type="Gene3D" id="3.40.50.300">
    <property type="entry name" value="P-loop containing nucleotide triphosphate hydrolases"/>
    <property type="match status" value="1"/>
</dbReference>
<dbReference type="PRINTS" id="PR00315">
    <property type="entry name" value="ELONGATNFCT"/>
</dbReference>
<evidence type="ECO:0000256" key="6">
    <source>
        <dbReference type="ARBA" id="ARBA00022540"/>
    </source>
</evidence>
<evidence type="ECO:0000256" key="1">
    <source>
        <dbReference type="ARBA" id="ARBA00004496"/>
    </source>
</evidence>
<evidence type="ECO:0000256" key="12">
    <source>
        <dbReference type="ARBA" id="ARBA00032478"/>
    </source>
</evidence>
<evidence type="ECO:0000256" key="13">
    <source>
        <dbReference type="SAM" id="MobiDB-lite"/>
    </source>
</evidence>
<feature type="compositionally biased region" description="Acidic residues" evidence="13">
    <location>
        <begin position="64"/>
        <end position="73"/>
    </location>
</feature>
<evidence type="ECO:0000256" key="3">
    <source>
        <dbReference type="ARBA" id="ARBA00011986"/>
    </source>
</evidence>
<dbReference type="GO" id="GO:0005525">
    <property type="term" value="F:GTP binding"/>
    <property type="evidence" value="ECO:0007669"/>
    <property type="project" value="UniProtKB-KW"/>
</dbReference>
<feature type="compositionally biased region" description="Basic and acidic residues" evidence="13">
    <location>
        <begin position="445"/>
        <end position="534"/>
    </location>
</feature>
<feature type="compositionally biased region" description="Basic residues" evidence="13">
    <location>
        <begin position="315"/>
        <end position="325"/>
    </location>
</feature>
<evidence type="ECO:0000256" key="4">
    <source>
        <dbReference type="ARBA" id="ARBA00013824"/>
    </source>
</evidence>
<accession>A0AAV8UR94</accession>
<sequence>MGKKKAGKGKKASKVEEDPHDDDLGGVGKGLGEEGEFEEDPVVIGMASKKSAKKKAKKSAVAFEFEEDDEDEGATAGALGDGGKGGSFAALADLDDDDDEESDDGAPAVEFGAKKAGSGFAGLAVDDEDDEESSDDDDVAIVDFGIKKGKAQTQGGGAGFAGLTIDDDEDDDDSDDDEAPVVDFGVKKGAGFAGLQVADESDDDSDDDAPIIPGAIAAKAKATAPVKKAVKPVVDAPVVPAAAANKKKGKAASKKPAAATSSVTTEDAEMNDVSRARGKAAIEAQKRKDDKKQKEEDIDAILAELEAVPKPSASKSKKDKKKKKKAKEEEEIEALMAEIEGAKEVVITSTSVYDSKPESETPVADAGAEVAAAPDVRKDVVTEETKDVPSDAAQSAIQGEGEEDEPEKEVKLTAAQKKKLKKKERAKVKKVETAKEPAAAPGKMGKKESAAVKRMKEAVEKQRMEQERAEQEAAEKQRDLEEQLRREEEEAQVKGQKRQEQREKQRLKKEELRKQGLLLSKKELERKKKADQYREQLIASGMIPAAAASETSTDGKKKKVVYDSKKRRQQKQSNKSKVASPVAESATKEITKEEPIPQASRDVKIATQDRSPNIEPPKEATEQSDPVAETWEDALETAEPVAVTWEDSLEAEESSKQPSEVNDETAETKDALVNGSEAHRAEAEPNSEEEEEAEDEDDEEEGSEEDDDDYSDSDEEYSDSDDDDPAARKRRAEANKKLLVAKKRRLQRQRELLAKRDPERLRSPIICILGHVDTGKTKILDKIRRTNVQNGEAGGITQQIGATFFPMEAVRKEVSKVKEVKMQYRLPALLIIDTPGHESFTNLRSRGSGLCDLAILVVDIMHGLEPQTLESIQLLRQRKTPFIVALNKVDRMYGWVPCTNTPTRDSLKKQPDFVVEEFHRRLDDTKVLFAEQGFNAALYWENPDPRSYISFVPTSAISGEGIPDLLMMLVNLSQSLLKERLIYSDVLECTVLEVKVIEGFGTTIDVVLTGGKLKEGDTIVVCGLDAPIVTTVRALLTPHPMRELRVKGQYLHHKEIFAAQGVKIAGEGLEKSVAGTQLLVAEEGTADEIEFLKEEVMKDFSGILRSVDRSGVGVYVQASTLGSLEALLEFLRTSNIPVSGINIGPVYRKDVVRCSTMLEKKREYACIMAFDVKVESDARDYAQEVGVRIFTADIIYHLFDQFTAYMEGIKKSRREAASVDVVFPCRLKIFPHFVFNKKDPIVVGVEVLEGFLKNNTPLLAKVKDDEWIDIGTVQSIELNKKAVNTAHKGESVAIKIQSPGTVNVMYGRHFDHTSEIVSKMSRHSIDLLREHFRDDLAKEDWICVIKLKKMLKIE</sequence>
<evidence type="ECO:0000259" key="14">
    <source>
        <dbReference type="PROSITE" id="PS51722"/>
    </source>
</evidence>
<dbReference type="NCBIfam" id="NF003078">
    <property type="entry name" value="PRK04004.1"/>
    <property type="match status" value="1"/>
</dbReference>
<keyword evidence="16" id="KW-1185">Reference proteome</keyword>
<keyword evidence="6" id="KW-0396">Initiation factor</keyword>
<dbReference type="GO" id="GO:0003743">
    <property type="term" value="F:translation initiation factor activity"/>
    <property type="evidence" value="ECO:0007669"/>
    <property type="project" value="UniProtKB-KW"/>
</dbReference>
<evidence type="ECO:0000256" key="7">
    <source>
        <dbReference type="ARBA" id="ARBA00022723"/>
    </source>
</evidence>
<dbReference type="GO" id="GO:0003924">
    <property type="term" value="F:GTPase activity"/>
    <property type="evidence" value="ECO:0007669"/>
    <property type="project" value="InterPro"/>
</dbReference>
<evidence type="ECO:0000256" key="2">
    <source>
        <dbReference type="ARBA" id="ARBA00007733"/>
    </source>
</evidence>
<feature type="compositionally biased region" description="Basic and acidic residues" evidence="13">
    <location>
        <begin position="375"/>
        <end position="389"/>
    </location>
</feature>
<evidence type="ECO:0000256" key="11">
    <source>
        <dbReference type="ARBA" id="ARBA00023134"/>
    </source>
</evidence>
<dbReference type="Pfam" id="PF14578">
    <property type="entry name" value="GTP_EFTU_D4"/>
    <property type="match status" value="1"/>
</dbReference>
<dbReference type="GO" id="GO:0046872">
    <property type="term" value="F:metal ion binding"/>
    <property type="evidence" value="ECO:0007669"/>
    <property type="project" value="UniProtKB-KW"/>
</dbReference>
<feature type="compositionally biased region" description="Low complexity" evidence="13">
    <location>
        <begin position="254"/>
        <end position="263"/>
    </location>
</feature>
<keyword evidence="10" id="KW-0648">Protein biosynthesis</keyword>
<dbReference type="FunFam" id="2.40.30.10:FF:000013">
    <property type="entry name" value="eukaryotic translation initiation factor 5B"/>
    <property type="match status" value="1"/>
</dbReference>
<name>A0AAV8UR94_9RHOD</name>
<evidence type="ECO:0000256" key="8">
    <source>
        <dbReference type="ARBA" id="ARBA00022741"/>
    </source>
</evidence>
<comment type="similarity">
    <text evidence="2">Belongs to the TRAFAC class translation factor GTPase superfamily. Classic translation factor GTPase family. IF-2 subfamily.</text>
</comment>
<dbReference type="GO" id="GO:0005739">
    <property type="term" value="C:mitochondrion"/>
    <property type="evidence" value="ECO:0007669"/>
    <property type="project" value="TreeGrafter"/>
</dbReference>
<feature type="compositionally biased region" description="Basic and acidic residues" evidence="13">
    <location>
        <begin position="586"/>
        <end position="595"/>
    </location>
</feature>
<feature type="compositionally biased region" description="Basic residues" evidence="13">
    <location>
        <begin position="416"/>
        <end position="428"/>
    </location>
</feature>
<dbReference type="SUPFAM" id="SSF52156">
    <property type="entry name" value="Initiation factor IF2/eIF5b, domain 3"/>
    <property type="match status" value="1"/>
</dbReference>
<protein>
    <recommendedName>
        <fullName evidence="4">Eukaryotic translation initiation factor 5B</fullName>
        <ecNumber evidence="3">3.6.5.3</ecNumber>
    </recommendedName>
    <alternativeName>
        <fullName evidence="12">Translation initiation factor IF-2</fullName>
    </alternativeName>
</protein>
<dbReference type="Gene3D" id="2.40.30.10">
    <property type="entry name" value="Translation factors"/>
    <property type="match status" value="2"/>
</dbReference>
<dbReference type="InterPro" id="IPR027417">
    <property type="entry name" value="P-loop_NTPase"/>
</dbReference>
<dbReference type="InterPro" id="IPR000795">
    <property type="entry name" value="T_Tr_GTP-bd_dom"/>
</dbReference>
<keyword evidence="8" id="KW-0547">Nucleotide-binding</keyword>
<evidence type="ECO:0000313" key="16">
    <source>
        <dbReference type="Proteomes" id="UP001157974"/>
    </source>
</evidence>
<evidence type="ECO:0000313" key="15">
    <source>
        <dbReference type="EMBL" id="KAJ8903608.1"/>
    </source>
</evidence>
<dbReference type="NCBIfam" id="TIGR00231">
    <property type="entry name" value="small_GTP"/>
    <property type="match status" value="1"/>
</dbReference>
<feature type="compositionally biased region" description="Low complexity" evidence="13">
    <location>
        <begin position="362"/>
        <end position="374"/>
    </location>
</feature>
<feature type="domain" description="Tr-type G" evidence="14">
    <location>
        <begin position="761"/>
        <end position="977"/>
    </location>
</feature>
<dbReference type="PANTHER" id="PTHR43381">
    <property type="entry name" value="TRANSLATION INITIATION FACTOR IF-2-RELATED"/>
    <property type="match status" value="1"/>
</dbReference>
<feature type="compositionally biased region" description="Acidic residues" evidence="13">
    <location>
        <begin position="685"/>
        <end position="724"/>
    </location>
</feature>
<dbReference type="EMBL" id="JAMWBK010000007">
    <property type="protein sequence ID" value="KAJ8903608.1"/>
    <property type="molecule type" value="Genomic_DNA"/>
</dbReference>
<evidence type="ECO:0000256" key="5">
    <source>
        <dbReference type="ARBA" id="ARBA00022490"/>
    </source>
</evidence>
<dbReference type="SUPFAM" id="SSF50447">
    <property type="entry name" value="Translation proteins"/>
    <property type="match status" value="1"/>
</dbReference>
<feature type="compositionally biased region" description="Basic residues" evidence="13">
    <location>
        <begin position="1"/>
        <end position="12"/>
    </location>
</feature>
<keyword evidence="5" id="KW-0963">Cytoplasm</keyword>
<dbReference type="PROSITE" id="PS51722">
    <property type="entry name" value="G_TR_2"/>
    <property type="match status" value="1"/>
</dbReference>
<feature type="region of interest" description="Disordered" evidence="13">
    <location>
        <begin position="351"/>
        <end position="729"/>
    </location>
</feature>
<dbReference type="InterPro" id="IPR036925">
    <property type="entry name" value="TIF_IF2_dom3_sf"/>
</dbReference>